<accession>A0A8X6X263</accession>
<comment type="caution">
    <text evidence="1">The sequence shown here is derived from an EMBL/GenBank/DDBJ whole genome shotgun (WGS) entry which is preliminary data.</text>
</comment>
<evidence type="ECO:0000313" key="1">
    <source>
        <dbReference type="EMBL" id="GFY44905.1"/>
    </source>
</evidence>
<reference evidence="1" key="1">
    <citation type="submission" date="2020-08" db="EMBL/GenBank/DDBJ databases">
        <title>Multicomponent nature underlies the extraordinary mechanical properties of spider dragline silk.</title>
        <authorList>
            <person name="Kono N."/>
            <person name="Nakamura H."/>
            <person name="Mori M."/>
            <person name="Yoshida Y."/>
            <person name="Ohtoshi R."/>
            <person name="Malay A.D."/>
            <person name="Moran D.A.P."/>
            <person name="Tomita M."/>
            <person name="Numata K."/>
            <person name="Arakawa K."/>
        </authorList>
    </citation>
    <scope>NUCLEOTIDE SEQUENCE</scope>
</reference>
<dbReference type="OrthoDB" id="7902892at2759"/>
<keyword evidence="2" id="KW-1185">Reference proteome</keyword>
<dbReference type="Proteomes" id="UP000886998">
    <property type="component" value="Unassembled WGS sequence"/>
</dbReference>
<evidence type="ECO:0000313" key="2">
    <source>
        <dbReference type="Proteomes" id="UP000886998"/>
    </source>
</evidence>
<dbReference type="EMBL" id="BMAV01004462">
    <property type="protein sequence ID" value="GFY44905.1"/>
    <property type="molecule type" value="Genomic_DNA"/>
</dbReference>
<gene>
    <name evidence="1" type="ORF">TNIN_223181</name>
</gene>
<proteinExistence type="predicted"/>
<protein>
    <submittedName>
        <fullName evidence="1">Uncharacterized protein</fullName>
    </submittedName>
</protein>
<dbReference type="AlphaFoldDB" id="A0A8X6X263"/>
<name>A0A8X6X263_9ARAC</name>
<sequence>MGEIVLPRFDNSSSKSSRAVGVELNALQMGFWSVLHTVKMYLFHIQKVQFLTEDDYLITHFKQPQFPDPTLFTDEANFIRKVILNIHNIHGWERWIISMPVY</sequence>
<organism evidence="1 2">
    <name type="scientific">Trichonephila inaurata madagascariensis</name>
    <dbReference type="NCBI Taxonomy" id="2747483"/>
    <lineage>
        <taxon>Eukaryota</taxon>
        <taxon>Metazoa</taxon>
        <taxon>Ecdysozoa</taxon>
        <taxon>Arthropoda</taxon>
        <taxon>Chelicerata</taxon>
        <taxon>Arachnida</taxon>
        <taxon>Araneae</taxon>
        <taxon>Araneomorphae</taxon>
        <taxon>Entelegynae</taxon>
        <taxon>Araneoidea</taxon>
        <taxon>Nephilidae</taxon>
        <taxon>Trichonephila</taxon>
        <taxon>Trichonephila inaurata</taxon>
    </lineage>
</organism>